<name>A0A6A4QD40_LUPAL</name>
<dbReference type="Proteomes" id="UP000447434">
    <property type="component" value="Chromosome 7"/>
</dbReference>
<protein>
    <submittedName>
        <fullName evidence="2">Putative xyloglucan:xyloglucosyl transferase</fullName>
    </submittedName>
</protein>
<feature type="chain" id="PRO_5025499450" evidence="1">
    <location>
        <begin position="25"/>
        <end position="80"/>
    </location>
</feature>
<keyword evidence="3" id="KW-1185">Reference proteome</keyword>
<dbReference type="GO" id="GO:0016740">
    <property type="term" value="F:transferase activity"/>
    <property type="evidence" value="ECO:0007669"/>
    <property type="project" value="UniProtKB-KW"/>
</dbReference>
<evidence type="ECO:0000313" key="3">
    <source>
        <dbReference type="Proteomes" id="UP000447434"/>
    </source>
</evidence>
<organism evidence="2 3">
    <name type="scientific">Lupinus albus</name>
    <name type="common">White lupine</name>
    <name type="synonym">Lupinus termis</name>
    <dbReference type="NCBI Taxonomy" id="3870"/>
    <lineage>
        <taxon>Eukaryota</taxon>
        <taxon>Viridiplantae</taxon>
        <taxon>Streptophyta</taxon>
        <taxon>Embryophyta</taxon>
        <taxon>Tracheophyta</taxon>
        <taxon>Spermatophyta</taxon>
        <taxon>Magnoliopsida</taxon>
        <taxon>eudicotyledons</taxon>
        <taxon>Gunneridae</taxon>
        <taxon>Pentapetalae</taxon>
        <taxon>rosids</taxon>
        <taxon>fabids</taxon>
        <taxon>Fabales</taxon>
        <taxon>Fabaceae</taxon>
        <taxon>Papilionoideae</taxon>
        <taxon>50 kb inversion clade</taxon>
        <taxon>genistoids sensu lato</taxon>
        <taxon>core genistoids</taxon>
        <taxon>Genisteae</taxon>
        <taxon>Lupinus</taxon>
    </lineage>
</organism>
<dbReference type="AlphaFoldDB" id="A0A6A4QD40"/>
<comment type="caution">
    <text evidence="2">The sequence shown here is derived from an EMBL/GenBank/DDBJ whole genome shotgun (WGS) entry which is preliminary data.</text>
</comment>
<sequence>MKFLEFTMFLLLFVIFVTHHLGNAKLVNFNENFNVSYGQDHFTTLNRGRVVQLSLDNTSGSFPFYYFHKYAPKYASTFIG</sequence>
<dbReference type="EMBL" id="WOCE01000007">
    <property type="protein sequence ID" value="KAE9611174.1"/>
    <property type="molecule type" value="Genomic_DNA"/>
</dbReference>
<evidence type="ECO:0000256" key="1">
    <source>
        <dbReference type="SAM" id="SignalP"/>
    </source>
</evidence>
<evidence type="ECO:0000313" key="2">
    <source>
        <dbReference type="EMBL" id="KAE9611174.1"/>
    </source>
</evidence>
<keyword evidence="2" id="KW-0808">Transferase</keyword>
<feature type="signal peptide" evidence="1">
    <location>
        <begin position="1"/>
        <end position="24"/>
    </location>
</feature>
<gene>
    <name evidence="2" type="ORF">Lalb_Chr07g0194871</name>
</gene>
<reference evidence="3" key="1">
    <citation type="journal article" date="2020" name="Nat. Commun.">
        <title>Genome sequence of the cluster root forming white lupin.</title>
        <authorList>
            <person name="Hufnagel B."/>
            <person name="Marques A."/>
            <person name="Soriano A."/>
            <person name="Marques L."/>
            <person name="Divol F."/>
            <person name="Doumas P."/>
            <person name="Sallet E."/>
            <person name="Mancinotti D."/>
            <person name="Carrere S."/>
            <person name="Marande W."/>
            <person name="Arribat S."/>
            <person name="Keller J."/>
            <person name="Huneau C."/>
            <person name="Blein T."/>
            <person name="Aime D."/>
            <person name="Laguerre M."/>
            <person name="Taylor J."/>
            <person name="Schubert V."/>
            <person name="Nelson M."/>
            <person name="Geu-Flores F."/>
            <person name="Crespi M."/>
            <person name="Gallardo-Guerrero K."/>
            <person name="Delaux P.-M."/>
            <person name="Salse J."/>
            <person name="Berges H."/>
            <person name="Guyot R."/>
            <person name="Gouzy J."/>
            <person name="Peret B."/>
        </authorList>
    </citation>
    <scope>NUCLEOTIDE SEQUENCE [LARGE SCALE GENOMIC DNA]</scope>
    <source>
        <strain evidence="3">cv. Amiga</strain>
    </source>
</reference>
<proteinExistence type="predicted"/>
<accession>A0A6A4QD40</accession>
<keyword evidence="1" id="KW-0732">Signal</keyword>